<dbReference type="InterPro" id="IPR028098">
    <property type="entry name" value="Glyco_trans_4-like_N"/>
</dbReference>
<dbReference type="RefSeq" id="WP_377772524.1">
    <property type="nucleotide sequence ID" value="NZ_JBHUOQ010000001.1"/>
</dbReference>
<accession>A0ABW5WVU7</accession>
<evidence type="ECO:0000313" key="5">
    <source>
        <dbReference type="Proteomes" id="UP001597519"/>
    </source>
</evidence>
<keyword evidence="5" id="KW-1185">Reference proteome</keyword>
<dbReference type="EC" id="2.4.-.-" evidence="4"/>
<evidence type="ECO:0000313" key="4">
    <source>
        <dbReference type="EMBL" id="MFD2830005.1"/>
    </source>
</evidence>
<dbReference type="EMBL" id="JBHUOQ010000001">
    <property type="protein sequence ID" value="MFD2830005.1"/>
    <property type="molecule type" value="Genomic_DNA"/>
</dbReference>
<evidence type="ECO:0000259" key="3">
    <source>
        <dbReference type="Pfam" id="PF13439"/>
    </source>
</evidence>
<proteinExistence type="predicted"/>
<dbReference type="SUPFAM" id="SSF53756">
    <property type="entry name" value="UDP-Glycosyltransferase/glycogen phosphorylase"/>
    <property type="match status" value="1"/>
</dbReference>
<feature type="domain" description="Glycosyltransferase subfamily 4-like N-terminal" evidence="3">
    <location>
        <begin position="20"/>
        <end position="151"/>
    </location>
</feature>
<evidence type="ECO:0000256" key="1">
    <source>
        <dbReference type="ARBA" id="ARBA00022676"/>
    </source>
</evidence>
<evidence type="ECO:0000256" key="2">
    <source>
        <dbReference type="ARBA" id="ARBA00022679"/>
    </source>
</evidence>
<dbReference type="Proteomes" id="UP001597519">
    <property type="component" value="Unassembled WGS sequence"/>
</dbReference>
<comment type="caution">
    <text evidence="4">The sequence shown here is derived from an EMBL/GenBank/DDBJ whole genome shotgun (WGS) entry which is preliminary data.</text>
</comment>
<keyword evidence="2 4" id="KW-0808">Transferase</keyword>
<dbReference type="PANTHER" id="PTHR12526:SF510">
    <property type="entry name" value="D-INOSITOL 3-PHOSPHATE GLYCOSYLTRANSFERASE"/>
    <property type="match status" value="1"/>
</dbReference>
<protein>
    <submittedName>
        <fullName evidence="4">Glycosyltransferase family 4 protein</fullName>
        <ecNumber evidence="4">2.4.-.-</ecNumber>
    </submittedName>
</protein>
<keyword evidence="1 4" id="KW-0328">Glycosyltransferase</keyword>
<sequence>MKVLITLFFNSELGGLHDNIRAVALEAKKRDHEVYVGCRGGLFFDQLSTDGINMIEIDDADVNQSVQNIVEAAGTDFDIIHANPGISREIAIQLHDEYDIPVVYHVHGGWVNAVETYVEKLDSIFAVSESVKQKVVERTGGNAHKVHVIPNYSDYVYEADVRKEKQHTRTISLITRLETDKTNIIEEAEKLAPYLNETDQTINFNVIGEGSLREKFITHLNHEIQNEKVKINDIGWISDKNELKTYMQNSDIIIGPGRVAIDAFTLRIPVIVVGSGNYHGLIDEKNWQHFAGANFGGYGSRQSEEGNIVGDLDSLLTDEEVYKRTVDIGSRVVDLFFNKEKTLEKMFGIYEIVSRG</sequence>
<dbReference type="Pfam" id="PF13439">
    <property type="entry name" value="Glyco_transf_4"/>
    <property type="match status" value="1"/>
</dbReference>
<dbReference type="GO" id="GO:0016757">
    <property type="term" value="F:glycosyltransferase activity"/>
    <property type="evidence" value="ECO:0007669"/>
    <property type="project" value="UniProtKB-KW"/>
</dbReference>
<organism evidence="4 5">
    <name type="scientific">Corticicoccus populi</name>
    <dbReference type="NCBI Taxonomy" id="1812821"/>
    <lineage>
        <taxon>Bacteria</taxon>
        <taxon>Bacillati</taxon>
        <taxon>Bacillota</taxon>
        <taxon>Bacilli</taxon>
        <taxon>Bacillales</taxon>
        <taxon>Staphylococcaceae</taxon>
        <taxon>Corticicoccus</taxon>
    </lineage>
</organism>
<dbReference type="CDD" id="cd03801">
    <property type="entry name" value="GT4_PimA-like"/>
    <property type="match status" value="1"/>
</dbReference>
<gene>
    <name evidence="4" type="ORF">ACFSX4_05940</name>
</gene>
<reference evidence="5" key="1">
    <citation type="journal article" date="2019" name="Int. J. Syst. Evol. Microbiol.">
        <title>The Global Catalogue of Microorganisms (GCM) 10K type strain sequencing project: providing services to taxonomists for standard genome sequencing and annotation.</title>
        <authorList>
            <consortium name="The Broad Institute Genomics Platform"/>
            <consortium name="The Broad Institute Genome Sequencing Center for Infectious Disease"/>
            <person name="Wu L."/>
            <person name="Ma J."/>
        </authorList>
    </citation>
    <scope>NUCLEOTIDE SEQUENCE [LARGE SCALE GENOMIC DNA]</scope>
    <source>
        <strain evidence="5">KCTC 33575</strain>
    </source>
</reference>
<dbReference type="Gene3D" id="3.40.50.2000">
    <property type="entry name" value="Glycogen Phosphorylase B"/>
    <property type="match status" value="2"/>
</dbReference>
<dbReference type="PANTHER" id="PTHR12526">
    <property type="entry name" value="GLYCOSYLTRANSFERASE"/>
    <property type="match status" value="1"/>
</dbReference>
<name>A0ABW5WVU7_9STAP</name>